<gene>
    <name evidence="2" type="ORF">VP1G_05426</name>
</gene>
<dbReference type="PANTHER" id="PTHR42791">
    <property type="entry name" value="GNAT FAMILY ACETYLTRANSFERASE"/>
    <property type="match status" value="1"/>
</dbReference>
<dbReference type="InterPro" id="IPR052523">
    <property type="entry name" value="Trichothecene_AcTrans"/>
</dbReference>
<organism evidence="2 3">
    <name type="scientific">Cytospora mali</name>
    <name type="common">Apple Valsa canker fungus</name>
    <name type="synonym">Valsa mali</name>
    <dbReference type="NCBI Taxonomy" id="578113"/>
    <lineage>
        <taxon>Eukaryota</taxon>
        <taxon>Fungi</taxon>
        <taxon>Dikarya</taxon>
        <taxon>Ascomycota</taxon>
        <taxon>Pezizomycotina</taxon>
        <taxon>Sordariomycetes</taxon>
        <taxon>Sordariomycetidae</taxon>
        <taxon>Diaporthales</taxon>
        <taxon>Cytosporaceae</taxon>
        <taxon>Cytospora</taxon>
    </lineage>
</organism>
<dbReference type="SUPFAM" id="SSF55729">
    <property type="entry name" value="Acyl-CoA N-acyltransferases (Nat)"/>
    <property type="match status" value="1"/>
</dbReference>
<protein>
    <recommendedName>
        <fullName evidence="1">N-acetyltransferase domain-containing protein</fullName>
    </recommendedName>
</protein>
<evidence type="ECO:0000313" key="2">
    <source>
        <dbReference type="EMBL" id="KUI58190.1"/>
    </source>
</evidence>
<dbReference type="EMBL" id="KN714709">
    <property type="protein sequence ID" value="KUI58190.1"/>
    <property type="molecule type" value="Genomic_DNA"/>
</dbReference>
<dbReference type="PANTHER" id="PTHR42791:SF14">
    <property type="entry name" value="N-ACETYLTRANSFERASE DOMAIN-CONTAINING PROTEIN"/>
    <property type="match status" value="1"/>
</dbReference>
<evidence type="ECO:0000313" key="3">
    <source>
        <dbReference type="Proteomes" id="UP000078576"/>
    </source>
</evidence>
<dbReference type="AlphaFoldDB" id="A0A194V2L4"/>
<feature type="domain" description="N-acetyltransferase" evidence="1">
    <location>
        <begin position="43"/>
        <end position="199"/>
    </location>
</feature>
<dbReference type="Gene3D" id="3.40.630.30">
    <property type="match status" value="1"/>
</dbReference>
<dbReference type="InterPro" id="IPR000182">
    <property type="entry name" value="GNAT_dom"/>
</dbReference>
<dbReference type="Proteomes" id="UP000078576">
    <property type="component" value="Unassembled WGS sequence"/>
</dbReference>
<reference evidence="3" key="1">
    <citation type="submission" date="2014-12" db="EMBL/GenBank/DDBJ databases">
        <title>Genome Sequence of Valsa Canker Pathogens Uncovers a Specific Adaption of Colonization on Woody Bark.</title>
        <authorList>
            <person name="Yin Z."/>
            <person name="Liu H."/>
            <person name="Gao X."/>
            <person name="Li Z."/>
            <person name="Song N."/>
            <person name="Ke X."/>
            <person name="Dai Q."/>
            <person name="Wu Y."/>
            <person name="Sun Y."/>
            <person name="Xu J.-R."/>
            <person name="Kang Z.K."/>
            <person name="Wang L."/>
            <person name="Huang L."/>
        </authorList>
    </citation>
    <scope>NUCLEOTIDE SEQUENCE [LARGE SCALE GENOMIC DNA]</scope>
    <source>
        <strain evidence="3">SXYL134</strain>
    </source>
</reference>
<name>A0A194V2L4_CYTMA</name>
<proteinExistence type="predicted"/>
<dbReference type="InterPro" id="IPR016181">
    <property type="entry name" value="Acyl_CoA_acyltransferase"/>
</dbReference>
<dbReference type="PROSITE" id="PS51186">
    <property type="entry name" value="GNAT"/>
    <property type="match status" value="1"/>
</dbReference>
<dbReference type="CDD" id="cd04301">
    <property type="entry name" value="NAT_SF"/>
    <property type="match status" value="1"/>
</dbReference>
<sequence>MTAPPAPPAPPAPQLLPMEEADLEEAARVEIWGNPDDDMQKIIMERDRTPAGLAKLVERRRKIFRDEPITTWLKVVDPTTGAIMAWATWYHYPALTEEELARGPEVGEWPLPQWYRPFMEYRYSVMKGRSHYLLGMIVTATEYRRRGAAGMLLRWGIEKADEAGVEVYLEASEAGRPFYRKFGFRELKVMEFDMSQLGYEGVDTHTCIQLAYWLLSNWVDPRQKRYEAKLLWTPKMVTPRELTLNKRMSIRYCATEDQRDRGVT</sequence>
<accession>A0A194V2L4</accession>
<dbReference type="Pfam" id="PF00583">
    <property type="entry name" value="Acetyltransf_1"/>
    <property type="match status" value="1"/>
</dbReference>
<keyword evidence="3" id="KW-1185">Reference proteome</keyword>
<dbReference type="OrthoDB" id="2115692at2759"/>
<dbReference type="GO" id="GO:0016747">
    <property type="term" value="F:acyltransferase activity, transferring groups other than amino-acyl groups"/>
    <property type="evidence" value="ECO:0007669"/>
    <property type="project" value="InterPro"/>
</dbReference>
<evidence type="ECO:0000259" key="1">
    <source>
        <dbReference type="PROSITE" id="PS51186"/>
    </source>
</evidence>
<dbReference type="STRING" id="694573.A0A194V2L4"/>